<dbReference type="GO" id="GO:0008168">
    <property type="term" value="F:methyltransferase activity"/>
    <property type="evidence" value="ECO:0007669"/>
    <property type="project" value="UniProtKB-KW"/>
</dbReference>
<accession>A0A223VA80</accession>
<reference evidence="2 3" key="1">
    <citation type="submission" date="2017-08" db="EMBL/GenBank/DDBJ databases">
        <title>The complete genome sequence of Maribacter sp. B1, isolated from deep-sea sediment.</title>
        <authorList>
            <person name="Wu Y.-H."/>
            <person name="Cheng H."/>
            <person name="Xu X.-W."/>
        </authorList>
    </citation>
    <scope>NUCLEOTIDE SEQUENCE [LARGE SCALE GENOMIC DNA]</scope>
    <source>
        <strain evidence="2 3">B1</strain>
    </source>
</reference>
<dbReference type="PANTHER" id="PTHR43861">
    <property type="entry name" value="TRANS-ACONITATE 2-METHYLTRANSFERASE-RELATED"/>
    <property type="match status" value="1"/>
</dbReference>
<dbReference type="OrthoDB" id="9800454at2"/>
<dbReference type="AlphaFoldDB" id="A0A223VA80"/>
<evidence type="ECO:0000313" key="3">
    <source>
        <dbReference type="Proteomes" id="UP000215244"/>
    </source>
</evidence>
<sequence length="234" mass="26962">MIDLTVRSGQKELLDDFQGSSNQLKLVLEDINRVNRLLGGTTITVDAVFRLIEENKQKSYTILDVGCGDGNMLRQIALKAKKRSISIKLIGIDLSDDSLDIARQKSVSFPEIEYRKQDVFTLEDLDMDIVLTTLTLHHFKQEDIPKFIHRFTSMAKLGVVINDLHRSGLAYYLFRAFSTIFIKTHTAKADGLTSITRGFKRKELEHFATNLPGTIHEITWRWAFRYQWIIKNEE</sequence>
<dbReference type="Proteomes" id="UP000215244">
    <property type="component" value="Chromosome"/>
</dbReference>
<dbReference type="InterPro" id="IPR029063">
    <property type="entry name" value="SAM-dependent_MTases_sf"/>
</dbReference>
<keyword evidence="2" id="KW-0489">Methyltransferase</keyword>
<keyword evidence="3" id="KW-1185">Reference proteome</keyword>
<dbReference type="RefSeq" id="WP_094998655.1">
    <property type="nucleotide sequence ID" value="NZ_BMJL01000005.1"/>
</dbReference>
<dbReference type="Gene3D" id="3.40.50.150">
    <property type="entry name" value="Vaccinia Virus protein VP39"/>
    <property type="match status" value="1"/>
</dbReference>
<evidence type="ECO:0000256" key="1">
    <source>
        <dbReference type="ARBA" id="ARBA00022679"/>
    </source>
</evidence>
<keyword evidence="1 2" id="KW-0808">Transferase</keyword>
<dbReference type="InterPro" id="IPR041698">
    <property type="entry name" value="Methyltransf_25"/>
</dbReference>
<evidence type="ECO:0000313" key="2">
    <source>
        <dbReference type="EMBL" id="ASV32070.1"/>
    </source>
</evidence>
<dbReference type="CDD" id="cd02440">
    <property type="entry name" value="AdoMet_MTases"/>
    <property type="match status" value="1"/>
</dbReference>
<protein>
    <submittedName>
        <fullName evidence="2">Methyltransferase</fullName>
    </submittedName>
</protein>
<dbReference type="SUPFAM" id="SSF53335">
    <property type="entry name" value="S-adenosyl-L-methionine-dependent methyltransferases"/>
    <property type="match status" value="1"/>
</dbReference>
<organism evidence="2 3">
    <name type="scientific">Maribacter cobaltidurans</name>
    <dbReference type="NCBI Taxonomy" id="1178778"/>
    <lineage>
        <taxon>Bacteria</taxon>
        <taxon>Pseudomonadati</taxon>
        <taxon>Bacteroidota</taxon>
        <taxon>Flavobacteriia</taxon>
        <taxon>Flavobacteriales</taxon>
        <taxon>Flavobacteriaceae</taxon>
        <taxon>Maribacter</taxon>
    </lineage>
</organism>
<dbReference type="Pfam" id="PF13649">
    <property type="entry name" value="Methyltransf_25"/>
    <property type="match status" value="1"/>
</dbReference>
<dbReference type="GO" id="GO:0032259">
    <property type="term" value="P:methylation"/>
    <property type="evidence" value="ECO:0007669"/>
    <property type="project" value="UniProtKB-KW"/>
</dbReference>
<dbReference type="KEGG" id="marb:CJ263_18630"/>
<proteinExistence type="predicted"/>
<name>A0A223VA80_9FLAO</name>
<gene>
    <name evidence="2" type="ORF">CJ263_18630</name>
</gene>
<dbReference type="EMBL" id="CP022957">
    <property type="protein sequence ID" value="ASV32070.1"/>
    <property type="molecule type" value="Genomic_DNA"/>
</dbReference>